<name>A0AAU7PZ79_9STRE</name>
<organism evidence="1">
    <name type="scientific">Streptococcus sp. KHUD_010</name>
    <dbReference type="NCBI Taxonomy" id="3157339"/>
    <lineage>
        <taxon>Bacteria</taxon>
        <taxon>Bacillati</taxon>
        <taxon>Bacillota</taxon>
        <taxon>Bacilli</taxon>
        <taxon>Lactobacillales</taxon>
        <taxon>Streptococcaceae</taxon>
        <taxon>Streptococcus</taxon>
    </lineage>
</organism>
<sequence length="36" mass="4100">MLNEIKDGVLTGWKIQVKVIYKLTGYVGLEPTYCIL</sequence>
<protein>
    <submittedName>
        <fullName evidence="1">Uncharacterized protein</fullName>
    </submittedName>
</protein>
<dbReference type="AlphaFoldDB" id="A0AAU7PZ79"/>
<evidence type="ECO:0000313" key="1">
    <source>
        <dbReference type="EMBL" id="XBS57021.1"/>
    </source>
</evidence>
<reference evidence="1" key="1">
    <citation type="submission" date="2024-06" db="EMBL/GenBank/DDBJ databases">
        <title>Complete genome sequence of Streptococcus sp. KHUD_010.</title>
        <authorList>
            <person name="Lee J.-H."/>
            <person name="Moon J.-H."/>
        </authorList>
    </citation>
    <scope>NUCLEOTIDE SEQUENCE</scope>
    <source>
        <strain evidence="1">KHUD_010</strain>
    </source>
</reference>
<proteinExistence type="predicted"/>
<gene>
    <name evidence="1" type="ORF">ABKA15_08490</name>
</gene>
<accession>A0AAU7PZ79</accession>
<dbReference type="RefSeq" id="WP_225620221.1">
    <property type="nucleotide sequence ID" value="NZ_CP157941.1"/>
</dbReference>
<dbReference type="EMBL" id="CP157941">
    <property type="protein sequence ID" value="XBS57021.1"/>
    <property type="molecule type" value="Genomic_DNA"/>
</dbReference>